<dbReference type="Pfam" id="PF04613">
    <property type="entry name" value="LpxD"/>
    <property type="match status" value="1"/>
</dbReference>
<dbReference type="GO" id="GO:0103118">
    <property type="term" value="F:UDP-3-O-[(3R)-3-hydroxyacyl]-glucosamine N-acyltransferase activity"/>
    <property type="evidence" value="ECO:0007669"/>
    <property type="project" value="UniProtKB-EC"/>
</dbReference>
<keyword evidence="10" id="KW-1185">Reference proteome</keyword>
<keyword evidence="5 7" id="KW-0443">Lipid metabolism</keyword>
<reference evidence="9 10" key="1">
    <citation type="journal article" date="2019" name="Front. Microbiol.">
        <title>Genomes of Neutrophilic Sulfur-Oxidizing Chemolithoautotrophs Representing 9 Proteobacterial Species From 8 Genera.</title>
        <authorList>
            <person name="Watanabe T."/>
            <person name="Kojima H."/>
            <person name="Umezawa K."/>
            <person name="Hori C."/>
            <person name="Takasuka T.E."/>
            <person name="Kato Y."/>
            <person name="Fukui M."/>
        </authorList>
    </citation>
    <scope>NUCLEOTIDE SEQUENCE [LARGE SCALE GENOMIC DNA]</scope>
    <source>
        <strain evidence="9 10">TTN</strain>
    </source>
</reference>
<dbReference type="EMBL" id="BGOW01000021">
    <property type="protein sequence ID" value="GBL46581.1"/>
    <property type="molecule type" value="Genomic_DNA"/>
</dbReference>
<dbReference type="NCBIfam" id="TIGR01853">
    <property type="entry name" value="lipid_A_lpxD"/>
    <property type="match status" value="1"/>
</dbReference>
<accession>A0A401JG14</accession>
<dbReference type="GO" id="GO:0016020">
    <property type="term" value="C:membrane"/>
    <property type="evidence" value="ECO:0007669"/>
    <property type="project" value="GOC"/>
</dbReference>
<dbReference type="AlphaFoldDB" id="A0A401JG14"/>
<dbReference type="EC" id="2.3.1.191" evidence="7"/>
<evidence type="ECO:0000259" key="8">
    <source>
        <dbReference type="Pfam" id="PF04613"/>
    </source>
</evidence>
<dbReference type="SUPFAM" id="SSF51161">
    <property type="entry name" value="Trimeric LpxA-like enzymes"/>
    <property type="match status" value="1"/>
</dbReference>
<comment type="subunit">
    <text evidence="7">Homotrimer.</text>
</comment>
<dbReference type="Pfam" id="PF00132">
    <property type="entry name" value="Hexapep"/>
    <property type="match status" value="3"/>
</dbReference>
<comment type="caution">
    <text evidence="9">The sequence shown here is derived from an EMBL/GenBank/DDBJ whole genome shotgun (WGS) entry which is preliminary data.</text>
</comment>
<dbReference type="Gene3D" id="2.160.10.10">
    <property type="entry name" value="Hexapeptide repeat proteins"/>
    <property type="match status" value="1"/>
</dbReference>
<evidence type="ECO:0000313" key="10">
    <source>
        <dbReference type="Proteomes" id="UP000286806"/>
    </source>
</evidence>
<dbReference type="CDD" id="cd03352">
    <property type="entry name" value="LbH_LpxD"/>
    <property type="match status" value="1"/>
</dbReference>
<dbReference type="Pfam" id="PF14602">
    <property type="entry name" value="Hexapep_2"/>
    <property type="match status" value="1"/>
</dbReference>
<dbReference type="InterPro" id="IPR001451">
    <property type="entry name" value="Hexapep"/>
</dbReference>
<dbReference type="InterPro" id="IPR007691">
    <property type="entry name" value="LpxD"/>
</dbReference>
<dbReference type="InterPro" id="IPR020573">
    <property type="entry name" value="UDP_GlcNAc_AcTrfase_non-rep"/>
</dbReference>
<name>A0A401JG14_9PROT</name>
<keyword evidence="4 7" id="KW-0677">Repeat</keyword>
<evidence type="ECO:0000256" key="4">
    <source>
        <dbReference type="ARBA" id="ARBA00022737"/>
    </source>
</evidence>
<feature type="active site" description="Proton acceptor" evidence="7">
    <location>
        <position position="241"/>
    </location>
</feature>
<dbReference type="PANTHER" id="PTHR43378:SF2">
    <property type="entry name" value="UDP-3-O-ACYLGLUCOSAMINE N-ACYLTRANSFERASE 1, MITOCHONDRIAL-RELATED"/>
    <property type="match status" value="1"/>
</dbReference>
<evidence type="ECO:0000256" key="5">
    <source>
        <dbReference type="ARBA" id="ARBA00023098"/>
    </source>
</evidence>
<keyword evidence="1 7" id="KW-0444">Lipid biosynthesis</keyword>
<dbReference type="Gene3D" id="1.20.5.170">
    <property type="match status" value="1"/>
</dbReference>
<protein>
    <recommendedName>
        <fullName evidence="7">UDP-3-O-acylglucosamine N-acyltransferase</fullName>
        <ecNumber evidence="7">2.3.1.191</ecNumber>
    </recommendedName>
</protein>
<evidence type="ECO:0000256" key="2">
    <source>
        <dbReference type="ARBA" id="ARBA00022556"/>
    </source>
</evidence>
<gene>
    <name evidence="7" type="primary">lpxD</name>
    <name evidence="9" type="ORF">SFMTTN_2396</name>
</gene>
<keyword evidence="6 7" id="KW-0012">Acyltransferase</keyword>
<dbReference type="PANTHER" id="PTHR43378">
    <property type="entry name" value="UDP-3-O-ACYLGLUCOSAMINE N-ACYLTRANSFERASE"/>
    <property type="match status" value="1"/>
</dbReference>
<dbReference type="UniPathway" id="UPA00973"/>
<keyword evidence="2 7" id="KW-0441">Lipid A biosynthesis</keyword>
<dbReference type="NCBIfam" id="NF002060">
    <property type="entry name" value="PRK00892.1"/>
    <property type="match status" value="1"/>
</dbReference>
<organism evidence="9 10">
    <name type="scientific">Sulfuriferula multivorans</name>
    <dbReference type="NCBI Taxonomy" id="1559896"/>
    <lineage>
        <taxon>Bacteria</taxon>
        <taxon>Pseudomonadati</taxon>
        <taxon>Pseudomonadota</taxon>
        <taxon>Betaproteobacteria</taxon>
        <taxon>Nitrosomonadales</taxon>
        <taxon>Sulfuricellaceae</taxon>
        <taxon>Sulfuriferula</taxon>
    </lineage>
</organism>
<dbReference type="InterPro" id="IPR011004">
    <property type="entry name" value="Trimer_LpxA-like_sf"/>
</dbReference>
<dbReference type="OrthoDB" id="9784739at2"/>
<evidence type="ECO:0000256" key="3">
    <source>
        <dbReference type="ARBA" id="ARBA00022679"/>
    </source>
</evidence>
<dbReference type="Gene3D" id="3.40.1390.10">
    <property type="entry name" value="MurE/MurF, N-terminal domain"/>
    <property type="match status" value="1"/>
</dbReference>
<comment type="catalytic activity">
    <reaction evidence="7">
        <text>a UDP-3-O-[(3R)-3-hydroxyacyl]-alpha-D-glucosamine + a (3R)-hydroxyacyl-[ACP] = a UDP-2-N,3-O-bis[(3R)-3-hydroxyacyl]-alpha-D-glucosamine + holo-[ACP] + H(+)</text>
        <dbReference type="Rhea" id="RHEA:53836"/>
        <dbReference type="Rhea" id="RHEA-COMP:9685"/>
        <dbReference type="Rhea" id="RHEA-COMP:9945"/>
        <dbReference type="ChEBI" id="CHEBI:15378"/>
        <dbReference type="ChEBI" id="CHEBI:64479"/>
        <dbReference type="ChEBI" id="CHEBI:78827"/>
        <dbReference type="ChEBI" id="CHEBI:137740"/>
        <dbReference type="ChEBI" id="CHEBI:137748"/>
        <dbReference type="EC" id="2.3.1.191"/>
    </reaction>
</comment>
<comment type="pathway">
    <text evidence="7">Bacterial outer membrane biogenesis; LPS lipid A biosynthesis.</text>
</comment>
<evidence type="ECO:0000256" key="1">
    <source>
        <dbReference type="ARBA" id="ARBA00022516"/>
    </source>
</evidence>
<dbReference type="GO" id="GO:0009245">
    <property type="term" value="P:lipid A biosynthetic process"/>
    <property type="evidence" value="ECO:0007669"/>
    <property type="project" value="UniProtKB-UniRule"/>
</dbReference>
<dbReference type="HAMAP" id="MF_00523">
    <property type="entry name" value="LpxD"/>
    <property type="match status" value="1"/>
</dbReference>
<dbReference type="Proteomes" id="UP000286806">
    <property type="component" value="Unassembled WGS sequence"/>
</dbReference>
<proteinExistence type="inferred from homology"/>
<comment type="similarity">
    <text evidence="7">Belongs to the transferase hexapeptide repeat family. LpxD subfamily.</text>
</comment>
<evidence type="ECO:0000256" key="7">
    <source>
        <dbReference type="HAMAP-Rule" id="MF_00523"/>
    </source>
</evidence>
<evidence type="ECO:0000313" key="9">
    <source>
        <dbReference type="EMBL" id="GBL46581.1"/>
    </source>
</evidence>
<keyword evidence="3 7" id="KW-0808">Transferase</keyword>
<dbReference type="GO" id="GO:0016410">
    <property type="term" value="F:N-acyltransferase activity"/>
    <property type="evidence" value="ECO:0007669"/>
    <property type="project" value="InterPro"/>
</dbReference>
<sequence>MPDVSYTLAEIVRRLGGEVLGDAQTRVSQVATLSSARPDQISFLANLKYRSQLAESAAGAFILGRDAAEASTRPRIIADNPYTYFARVSALFNPPPEAVPGVHPSAVVHPTVHIADDACIGANAVVEQGTKIGAGSIIGAGSVIGADCVIGKGCLLYANVSVYHGCMIGDRVILHSGCVIGSDGFGLAPDGGRWLKIPQIGRVIIGNDVEIGANTTVDRGALDDTVIEEGVKLDNQIQVAHNVRIGAHTAIAACTGIAGSAKIGAHCTIGGAAMIFGHIEIADGVNISTNTLITKSLTQPGTYTSALPFSEHGEWLKNAVQMRHLDSMAKRIRELEKKLGELEKNQHE</sequence>
<evidence type="ECO:0000256" key="6">
    <source>
        <dbReference type="ARBA" id="ARBA00023315"/>
    </source>
</evidence>
<comment type="function">
    <text evidence="7">Catalyzes the N-acylation of UDP-3-O-acylglucosamine using 3-hydroxyacyl-ACP as the acyl donor. Is involved in the biosynthesis of lipid A, a phosphorylated glycolipid that anchors the lipopolysaccharide to the outer membrane of the cell.</text>
</comment>
<feature type="domain" description="UDP-3-O-[3-hydroxymyristoyl] glucosamine N-acyltransferase non-repeat region" evidence="8">
    <location>
        <begin position="26"/>
        <end position="91"/>
    </location>
</feature>